<dbReference type="EMBL" id="BART01019336">
    <property type="protein sequence ID" value="GAG84894.1"/>
    <property type="molecule type" value="Genomic_DNA"/>
</dbReference>
<organism evidence="1">
    <name type="scientific">marine sediment metagenome</name>
    <dbReference type="NCBI Taxonomy" id="412755"/>
    <lineage>
        <taxon>unclassified sequences</taxon>
        <taxon>metagenomes</taxon>
        <taxon>ecological metagenomes</taxon>
    </lineage>
</organism>
<sequence length="50" mass="6013">VNIIFQPKQQNLIVESDMSSSKQQLLLLKIKKSNFKYQLMWMFEIMISLH</sequence>
<name>X1AQ45_9ZZZZ</name>
<feature type="non-terminal residue" evidence="1">
    <location>
        <position position="1"/>
    </location>
</feature>
<protein>
    <submittedName>
        <fullName evidence="1">Uncharacterized protein</fullName>
    </submittedName>
</protein>
<comment type="caution">
    <text evidence="1">The sequence shown here is derived from an EMBL/GenBank/DDBJ whole genome shotgun (WGS) entry which is preliminary data.</text>
</comment>
<reference evidence="1" key="1">
    <citation type="journal article" date="2014" name="Front. Microbiol.">
        <title>High frequency of phylogenetically diverse reductive dehalogenase-homologous genes in deep subseafloor sedimentary metagenomes.</title>
        <authorList>
            <person name="Kawai M."/>
            <person name="Futagami T."/>
            <person name="Toyoda A."/>
            <person name="Takaki Y."/>
            <person name="Nishi S."/>
            <person name="Hori S."/>
            <person name="Arai W."/>
            <person name="Tsubouchi T."/>
            <person name="Morono Y."/>
            <person name="Uchiyama I."/>
            <person name="Ito T."/>
            <person name="Fujiyama A."/>
            <person name="Inagaki F."/>
            <person name="Takami H."/>
        </authorList>
    </citation>
    <scope>NUCLEOTIDE SEQUENCE</scope>
    <source>
        <strain evidence="1">Expedition CK06-06</strain>
    </source>
</reference>
<evidence type="ECO:0000313" key="1">
    <source>
        <dbReference type="EMBL" id="GAG84894.1"/>
    </source>
</evidence>
<accession>X1AQ45</accession>
<dbReference type="AlphaFoldDB" id="X1AQ45"/>
<proteinExistence type="predicted"/>
<gene>
    <name evidence="1" type="ORF">S01H4_36219</name>
</gene>